<reference evidence="3 4" key="1">
    <citation type="submission" date="2020-08" db="EMBL/GenBank/DDBJ databases">
        <title>Sequencing the genomes of 1000 actinobacteria strains.</title>
        <authorList>
            <person name="Klenk H.-P."/>
        </authorList>
    </citation>
    <scope>NUCLEOTIDE SEQUENCE [LARGE SCALE GENOMIC DNA]</scope>
    <source>
        <strain evidence="3 4">DSM 12511</strain>
    </source>
</reference>
<evidence type="ECO:0000313" key="4">
    <source>
        <dbReference type="Proteomes" id="UP000537775"/>
    </source>
</evidence>
<evidence type="ECO:0000259" key="2">
    <source>
        <dbReference type="SMART" id="SM00822"/>
    </source>
</evidence>
<dbReference type="EMBL" id="JACHML010000001">
    <property type="protein sequence ID" value="MBB6390491.1"/>
    <property type="molecule type" value="Genomic_DNA"/>
</dbReference>
<sequence>MTPTVLITGGAGGMGLATARIMGHDHAVVLTDIAQAGLDAAAADLAASGIPVQTITADITDRASVDAAVAVAQSAGPLRAVVHTAGVSPQMGDPAFIVRVNALGTINVTEAALAAATDGFALVNVASVAAHLVPGLLVPTRSFATALRDPERLVTVLTRRAGLFRGQRAGIAYSFSKAFVVWYTRRMAEAFGAKGARIVSVSPGTFDTTMGRLEEKSGSGNLLRVAALRRYGKPEEVAELLAFLASDKAGYITGTDVLIDGGTKAGVEVHGSRSIR</sequence>
<dbReference type="Pfam" id="PF00106">
    <property type="entry name" value="adh_short"/>
    <property type="match status" value="1"/>
</dbReference>
<dbReference type="InterPro" id="IPR036291">
    <property type="entry name" value="NAD(P)-bd_dom_sf"/>
</dbReference>
<proteinExistence type="predicted"/>
<gene>
    <name evidence="3" type="ORF">HD594_000804</name>
</gene>
<dbReference type="Proteomes" id="UP000537775">
    <property type="component" value="Unassembled WGS sequence"/>
</dbReference>
<dbReference type="Gene3D" id="3.40.50.720">
    <property type="entry name" value="NAD(P)-binding Rossmann-like Domain"/>
    <property type="match status" value="1"/>
</dbReference>
<feature type="domain" description="Ketoreductase" evidence="2">
    <location>
        <begin position="3"/>
        <end position="153"/>
    </location>
</feature>
<dbReference type="SUPFAM" id="SSF51735">
    <property type="entry name" value="NAD(P)-binding Rossmann-fold domains"/>
    <property type="match status" value="1"/>
</dbReference>
<dbReference type="PANTHER" id="PTHR43658">
    <property type="entry name" value="SHORT-CHAIN DEHYDROGENASE/REDUCTASE"/>
    <property type="match status" value="1"/>
</dbReference>
<organism evidence="3 4">
    <name type="scientific">Microbacterium thalassium</name>
    <dbReference type="NCBI Taxonomy" id="362649"/>
    <lineage>
        <taxon>Bacteria</taxon>
        <taxon>Bacillati</taxon>
        <taxon>Actinomycetota</taxon>
        <taxon>Actinomycetes</taxon>
        <taxon>Micrococcales</taxon>
        <taxon>Microbacteriaceae</taxon>
        <taxon>Microbacterium</taxon>
    </lineage>
</organism>
<keyword evidence="1" id="KW-0560">Oxidoreductase</keyword>
<name>A0A7X0FP20_9MICO</name>
<dbReference type="InterPro" id="IPR002347">
    <property type="entry name" value="SDR_fam"/>
</dbReference>
<dbReference type="SMART" id="SM00822">
    <property type="entry name" value="PKS_KR"/>
    <property type="match status" value="1"/>
</dbReference>
<dbReference type="Pfam" id="PF13561">
    <property type="entry name" value="adh_short_C2"/>
    <property type="match status" value="1"/>
</dbReference>
<dbReference type="PRINTS" id="PR00081">
    <property type="entry name" value="GDHRDH"/>
</dbReference>
<dbReference type="GO" id="GO:0006635">
    <property type="term" value="P:fatty acid beta-oxidation"/>
    <property type="evidence" value="ECO:0007669"/>
    <property type="project" value="TreeGrafter"/>
</dbReference>
<evidence type="ECO:0000313" key="3">
    <source>
        <dbReference type="EMBL" id="MBB6390491.1"/>
    </source>
</evidence>
<dbReference type="CDD" id="cd05233">
    <property type="entry name" value="SDR_c"/>
    <property type="match status" value="1"/>
</dbReference>
<protein>
    <submittedName>
        <fullName evidence="3">NAD(P)-dependent dehydrogenase (Short-subunit alcohol dehydrogenase family)</fullName>
    </submittedName>
</protein>
<dbReference type="AlphaFoldDB" id="A0A7X0FP20"/>
<evidence type="ECO:0000256" key="1">
    <source>
        <dbReference type="ARBA" id="ARBA00023002"/>
    </source>
</evidence>
<accession>A0A7X0FP20</accession>
<dbReference type="PANTHER" id="PTHR43658:SF8">
    <property type="entry name" value="17-BETA-HYDROXYSTEROID DEHYDROGENASE 14-RELATED"/>
    <property type="match status" value="1"/>
</dbReference>
<dbReference type="GO" id="GO:0008670">
    <property type="term" value="F:2,4-dienoyl-CoA reductase (NADPH) activity"/>
    <property type="evidence" value="ECO:0007669"/>
    <property type="project" value="TreeGrafter"/>
</dbReference>
<comment type="caution">
    <text evidence="3">The sequence shown here is derived from an EMBL/GenBank/DDBJ whole genome shotgun (WGS) entry which is preliminary data.</text>
</comment>
<dbReference type="RefSeq" id="WP_184749736.1">
    <property type="nucleotide sequence ID" value="NZ_BAAAJR010000003.1"/>
</dbReference>
<dbReference type="InterPro" id="IPR057326">
    <property type="entry name" value="KR_dom"/>
</dbReference>
<keyword evidence="4" id="KW-1185">Reference proteome</keyword>